<sequence>MARRHYWNPQHNWLPGERTARTHFGQDIKTDEQAEDVQMDLLWTSSRATR</sequence>
<accession>B4IC83</accession>
<evidence type="ECO:0000313" key="1">
    <source>
        <dbReference type="EMBL" id="EDW45241.1"/>
    </source>
</evidence>
<gene>
    <name evidence="1" type="primary">Dsec\GM10107</name>
    <name evidence="1" type="ORF">Dsec_GM10107</name>
</gene>
<dbReference type="AlphaFoldDB" id="B4IC83"/>
<protein>
    <submittedName>
        <fullName evidence="1">GM10107</fullName>
    </submittedName>
</protein>
<proteinExistence type="predicted"/>
<dbReference type="EMBL" id="CH480828">
    <property type="protein sequence ID" value="EDW45241.1"/>
    <property type="molecule type" value="Genomic_DNA"/>
</dbReference>
<reference evidence="1 2" key="1">
    <citation type="journal article" date="2007" name="Nature">
        <title>Evolution of genes and genomes on the Drosophila phylogeny.</title>
        <authorList>
            <consortium name="Drosophila 12 Genomes Consortium"/>
            <person name="Clark A.G."/>
            <person name="Eisen M.B."/>
            <person name="Smith D.R."/>
            <person name="Bergman C.M."/>
            <person name="Oliver B."/>
            <person name="Markow T.A."/>
            <person name="Kaufman T.C."/>
            <person name="Kellis M."/>
            <person name="Gelbart W."/>
            <person name="Iyer V.N."/>
            <person name="Pollard D.A."/>
            <person name="Sackton T.B."/>
            <person name="Larracuente A.M."/>
            <person name="Singh N.D."/>
            <person name="Abad J.P."/>
            <person name="Abt D.N."/>
            <person name="Adryan B."/>
            <person name="Aguade M."/>
            <person name="Akashi H."/>
            <person name="Anderson W.W."/>
            <person name="Aquadro C.F."/>
            <person name="Ardell D.H."/>
            <person name="Arguello R."/>
            <person name="Artieri C.G."/>
            <person name="Barbash D.A."/>
            <person name="Barker D."/>
            <person name="Barsanti P."/>
            <person name="Batterham P."/>
            <person name="Batzoglou S."/>
            <person name="Begun D."/>
            <person name="Bhutkar A."/>
            <person name="Blanco E."/>
            <person name="Bosak S.A."/>
            <person name="Bradley R.K."/>
            <person name="Brand A.D."/>
            <person name="Brent M.R."/>
            <person name="Brooks A.N."/>
            <person name="Brown R.H."/>
            <person name="Butlin R.K."/>
            <person name="Caggese C."/>
            <person name="Calvi B.R."/>
            <person name="Bernardo de Carvalho A."/>
            <person name="Caspi A."/>
            <person name="Castrezana S."/>
            <person name="Celniker S.E."/>
            <person name="Chang J.L."/>
            <person name="Chapple C."/>
            <person name="Chatterji S."/>
            <person name="Chinwalla A."/>
            <person name="Civetta A."/>
            <person name="Clifton S.W."/>
            <person name="Comeron J.M."/>
            <person name="Costello J.C."/>
            <person name="Coyne J.A."/>
            <person name="Daub J."/>
            <person name="David R.G."/>
            <person name="Delcher A.L."/>
            <person name="Delehaunty K."/>
            <person name="Do C.B."/>
            <person name="Ebling H."/>
            <person name="Edwards K."/>
            <person name="Eickbush T."/>
            <person name="Evans J.D."/>
            <person name="Filipski A."/>
            <person name="Findeiss S."/>
            <person name="Freyhult E."/>
            <person name="Fulton L."/>
            <person name="Fulton R."/>
            <person name="Garcia A.C."/>
            <person name="Gardiner A."/>
            <person name="Garfield D.A."/>
            <person name="Garvin B.E."/>
            <person name="Gibson G."/>
            <person name="Gilbert D."/>
            <person name="Gnerre S."/>
            <person name="Godfrey J."/>
            <person name="Good R."/>
            <person name="Gotea V."/>
            <person name="Gravely B."/>
            <person name="Greenberg A.J."/>
            <person name="Griffiths-Jones S."/>
            <person name="Gross S."/>
            <person name="Guigo R."/>
            <person name="Gustafson E.A."/>
            <person name="Haerty W."/>
            <person name="Hahn M.W."/>
            <person name="Halligan D.L."/>
            <person name="Halpern A.L."/>
            <person name="Halter G.M."/>
            <person name="Han M.V."/>
            <person name="Heger A."/>
            <person name="Hillier L."/>
            <person name="Hinrichs A.S."/>
            <person name="Holmes I."/>
            <person name="Hoskins R.A."/>
            <person name="Hubisz M.J."/>
            <person name="Hultmark D."/>
            <person name="Huntley M.A."/>
            <person name="Jaffe D.B."/>
            <person name="Jagadeeshan S."/>
            <person name="Jeck W.R."/>
            <person name="Johnson J."/>
            <person name="Jones C.D."/>
            <person name="Jordan W.C."/>
            <person name="Karpen G.H."/>
            <person name="Kataoka E."/>
            <person name="Keightley P.D."/>
            <person name="Kheradpour P."/>
            <person name="Kirkness E.F."/>
            <person name="Koerich L.B."/>
            <person name="Kristiansen K."/>
            <person name="Kudrna D."/>
            <person name="Kulathinal R.J."/>
            <person name="Kumar S."/>
            <person name="Kwok R."/>
            <person name="Lander E."/>
            <person name="Langley C.H."/>
            <person name="Lapoint R."/>
            <person name="Lazzaro B.P."/>
            <person name="Lee S.J."/>
            <person name="Levesque L."/>
            <person name="Li R."/>
            <person name="Lin C.F."/>
            <person name="Lin M.F."/>
            <person name="Lindblad-Toh K."/>
            <person name="Llopart A."/>
            <person name="Long M."/>
            <person name="Low L."/>
            <person name="Lozovsky E."/>
            <person name="Lu J."/>
            <person name="Luo M."/>
            <person name="Machado C.A."/>
            <person name="Makalowski W."/>
            <person name="Marzo M."/>
            <person name="Matsuda M."/>
            <person name="Matzkin L."/>
            <person name="McAllister B."/>
            <person name="McBride C.S."/>
            <person name="McKernan B."/>
            <person name="McKernan K."/>
            <person name="Mendez-Lago M."/>
            <person name="Minx P."/>
            <person name="Mollenhauer M.U."/>
            <person name="Montooth K."/>
            <person name="Mount S.M."/>
            <person name="Mu X."/>
            <person name="Myers E."/>
            <person name="Negre B."/>
            <person name="Newfeld S."/>
            <person name="Nielsen R."/>
            <person name="Noor M.A."/>
            <person name="O'Grady P."/>
            <person name="Pachter L."/>
            <person name="Papaceit M."/>
            <person name="Parisi M.J."/>
            <person name="Parisi M."/>
            <person name="Parts L."/>
            <person name="Pedersen J.S."/>
            <person name="Pesole G."/>
            <person name="Phillippy A.M."/>
            <person name="Ponting C.P."/>
            <person name="Pop M."/>
            <person name="Porcelli D."/>
            <person name="Powell J.R."/>
            <person name="Prohaska S."/>
            <person name="Pruitt K."/>
            <person name="Puig M."/>
            <person name="Quesneville H."/>
            <person name="Ram K.R."/>
            <person name="Rand D."/>
            <person name="Rasmussen M.D."/>
            <person name="Reed L.K."/>
            <person name="Reenan R."/>
            <person name="Reily A."/>
            <person name="Remington K.A."/>
            <person name="Rieger T.T."/>
            <person name="Ritchie M.G."/>
            <person name="Robin C."/>
            <person name="Rogers Y.H."/>
            <person name="Rohde C."/>
            <person name="Rozas J."/>
            <person name="Rubenfield M.J."/>
            <person name="Ruiz A."/>
            <person name="Russo S."/>
            <person name="Salzberg S.L."/>
            <person name="Sanchez-Gracia A."/>
            <person name="Saranga D.J."/>
            <person name="Sato H."/>
            <person name="Schaeffer S.W."/>
            <person name="Schatz M.C."/>
            <person name="Schlenke T."/>
            <person name="Schwartz R."/>
            <person name="Segarra C."/>
            <person name="Singh R.S."/>
            <person name="Sirot L."/>
            <person name="Sirota M."/>
            <person name="Sisneros N.B."/>
            <person name="Smith C.D."/>
            <person name="Smith T.F."/>
            <person name="Spieth J."/>
            <person name="Stage D.E."/>
            <person name="Stark A."/>
            <person name="Stephan W."/>
            <person name="Strausberg R.L."/>
            <person name="Strempel S."/>
            <person name="Sturgill D."/>
            <person name="Sutton G."/>
            <person name="Sutton G.G."/>
            <person name="Tao W."/>
            <person name="Teichmann S."/>
            <person name="Tobari Y.N."/>
            <person name="Tomimura Y."/>
            <person name="Tsolas J.M."/>
            <person name="Valente V.L."/>
            <person name="Venter E."/>
            <person name="Venter J.C."/>
            <person name="Vicario S."/>
            <person name="Vieira F.G."/>
            <person name="Vilella A.J."/>
            <person name="Villasante A."/>
            <person name="Walenz B."/>
            <person name="Wang J."/>
            <person name="Wasserman M."/>
            <person name="Watts T."/>
            <person name="Wilson D."/>
            <person name="Wilson R.K."/>
            <person name="Wing R.A."/>
            <person name="Wolfner M.F."/>
            <person name="Wong A."/>
            <person name="Wong G.K."/>
            <person name="Wu C.I."/>
            <person name="Wu G."/>
            <person name="Yamamoto D."/>
            <person name="Yang H.P."/>
            <person name="Yang S.P."/>
            <person name="Yorke J.A."/>
            <person name="Yoshida K."/>
            <person name="Zdobnov E."/>
            <person name="Zhang P."/>
            <person name="Zhang Y."/>
            <person name="Zimin A.V."/>
            <person name="Baldwin J."/>
            <person name="Abdouelleil A."/>
            <person name="Abdulkadir J."/>
            <person name="Abebe A."/>
            <person name="Abera B."/>
            <person name="Abreu J."/>
            <person name="Acer S.C."/>
            <person name="Aftuck L."/>
            <person name="Alexander A."/>
            <person name="An P."/>
            <person name="Anderson E."/>
            <person name="Anderson S."/>
            <person name="Arachi H."/>
            <person name="Azer M."/>
            <person name="Bachantsang P."/>
            <person name="Barry A."/>
            <person name="Bayul T."/>
            <person name="Berlin A."/>
            <person name="Bessette D."/>
            <person name="Bloom T."/>
            <person name="Blye J."/>
            <person name="Boguslavskiy L."/>
            <person name="Bonnet C."/>
            <person name="Boukhgalter B."/>
            <person name="Bourzgui I."/>
            <person name="Brown A."/>
            <person name="Cahill P."/>
            <person name="Channer S."/>
            <person name="Cheshatsang Y."/>
            <person name="Chuda L."/>
            <person name="Citroen M."/>
            <person name="Collymore A."/>
            <person name="Cooke P."/>
            <person name="Costello M."/>
            <person name="D'Aco K."/>
            <person name="Daza R."/>
            <person name="De Haan G."/>
            <person name="DeGray S."/>
            <person name="DeMaso C."/>
            <person name="Dhargay N."/>
            <person name="Dooley K."/>
            <person name="Dooley E."/>
            <person name="Doricent M."/>
            <person name="Dorje P."/>
            <person name="Dorjee K."/>
            <person name="Dupes A."/>
            <person name="Elong R."/>
            <person name="Falk J."/>
            <person name="Farina A."/>
            <person name="Faro S."/>
            <person name="Ferguson D."/>
            <person name="Fisher S."/>
            <person name="Foley C.D."/>
            <person name="Franke A."/>
            <person name="Friedrich D."/>
            <person name="Gadbois L."/>
            <person name="Gearin G."/>
            <person name="Gearin C.R."/>
            <person name="Giannoukos G."/>
            <person name="Goode T."/>
            <person name="Graham J."/>
            <person name="Grandbois E."/>
            <person name="Grewal S."/>
            <person name="Gyaltsen K."/>
            <person name="Hafez N."/>
            <person name="Hagos B."/>
            <person name="Hall J."/>
            <person name="Henson C."/>
            <person name="Hollinger A."/>
            <person name="Honan T."/>
            <person name="Huard M.D."/>
            <person name="Hughes L."/>
            <person name="Hurhula B."/>
            <person name="Husby M.E."/>
            <person name="Kamat A."/>
            <person name="Kanga B."/>
            <person name="Kashin S."/>
            <person name="Khazanovich D."/>
            <person name="Kisner P."/>
            <person name="Lance K."/>
            <person name="Lara M."/>
            <person name="Lee W."/>
            <person name="Lennon N."/>
            <person name="Letendre F."/>
            <person name="LeVine R."/>
            <person name="Lipovsky A."/>
            <person name="Liu X."/>
            <person name="Liu J."/>
            <person name="Liu S."/>
            <person name="Lokyitsang T."/>
            <person name="Lokyitsang Y."/>
            <person name="Lubonja R."/>
            <person name="Lui A."/>
            <person name="MacDonald P."/>
            <person name="Magnisalis V."/>
            <person name="Maru K."/>
            <person name="Matthews C."/>
            <person name="McCusker W."/>
            <person name="McDonough S."/>
            <person name="Mehta T."/>
            <person name="Meldrim J."/>
            <person name="Meneus L."/>
            <person name="Mihai O."/>
            <person name="Mihalev A."/>
            <person name="Mihova T."/>
            <person name="Mittelman R."/>
            <person name="Mlenga V."/>
            <person name="Montmayeur A."/>
            <person name="Mulrain L."/>
            <person name="Navidi A."/>
            <person name="Naylor J."/>
            <person name="Negash T."/>
            <person name="Nguyen T."/>
            <person name="Nguyen N."/>
            <person name="Nicol R."/>
            <person name="Norbu C."/>
            <person name="Norbu N."/>
            <person name="Novod N."/>
            <person name="O'Neill B."/>
            <person name="Osman S."/>
            <person name="Markiewicz E."/>
            <person name="Oyono O.L."/>
            <person name="Patti C."/>
            <person name="Phunkhang P."/>
            <person name="Pierre F."/>
            <person name="Priest M."/>
            <person name="Raghuraman S."/>
            <person name="Rege F."/>
            <person name="Reyes R."/>
            <person name="Rise C."/>
            <person name="Rogov P."/>
            <person name="Ross K."/>
            <person name="Ryan E."/>
            <person name="Settipalli S."/>
            <person name="Shea T."/>
            <person name="Sherpa N."/>
            <person name="Shi L."/>
            <person name="Shih D."/>
            <person name="Sparrow T."/>
            <person name="Spaulding J."/>
            <person name="Stalker J."/>
            <person name="Stange-Thomann N."/>
            <person name="Stavropoulos S."/>
            <person name="Stone C."/>
            <person name="Strader C."/>
            <person name="Tesfaye S."/>
            <person name="Thomson T."/>
            <person name="Thoulutsang Y."/>
            <person name="Thoulutsang D."/>
            <person name="Topham K."/>
            <person name="Topping I."/>
            <person name="Tsamla T."/>
            <person name="Vassiliev H."/>
            <person name="Vo A."/>
            <person name="Wangchuk T."/>
            <person name="Wangdi T."/>
            <person name="Weiand M."/>
            <person name="Wilkinson J."/>
            <person name="Wilson A."/>
            <person name="Yadav S."/>
            <person name="Young G."/>
            <person name="Yu Q."/>
            <person name="Zembek L."/>
            <person name="Zhong D."/>
            <person name="Zimmer A."/>
            <person name="Zwirko Z."/>
            <person name="Jaffe D.B."/>
            <person name="Alvarez P."/>
            <person name="Brockman W."/>
            <person name="Butler J."/>
            <person name="Chin C."/>
            <person name="Gnerre S."/>
            <person name="Grabherr M."/>
            <person name="Kleber M."/>
            <person name="Mauceli E."/>
            <person name="MacCallum I."/>
        </authorList>
    </citation>
    <scope>NUCLEOTIDE SEQUENCE [LARGE SCALE GENOMIC DNA]</scope>
    <source>
        <strain evidence="2">Rob3c / Tucson 14021-0248.25</strain>
    </source>
</reference>
<dbReference type="Proteomes" id="UP000001292">
    <property type="component" value="Unassembled WGS sequence"/>
</dbReference>
<evidence type="ECO:0000313" key="2">
    <source>
        <dbReference type="Proteomes" id="UP000001292"/>
    </source>
</evidence>
<keyword evidence="2" id="KW-1185">Reference proteome</keyword>
<dbReference type="HOGENOM" id="CLU_3126593_0_0_1"/>
<name>B4IC83_DROSE</name>
<organism evidence="2">
    <name type="scientific">Drosophila sechellia</name>
    <name type="common">Fruit fly</name>
    <dbReference type="NCBI Taxonomy" id="7238"/>
    <lineage>
        <taxon>Eukaryota</taxon>
        <taxon>Metazoa</taxon>
        <taxon>Ecdysozoa</taxon>
        <taxon>Arthropoda</taxon>
        <taxon>Hexapoda</taxon>
        <taxon>Insecta</taxon>
        <taxon>Pterygota</taxon>
        <taxon>Neoptera</taxon>
        <taxon>Endopterygota</taxon>
        <taxon>Diptera</taxon>
        <taxon>Brachycera</taxon>
        <taxon>Muscomorpha</taxon>
        <taxon>Ephydroidea</taxon>
        <taxon>Drosophilidae</taxon>
        <taxon>Drosophila</taxon>
        <taxon>Sophophora</taxon>
    </lineage>
</organism>